<dbReference type="Proteomes" id="UP000633136">
    <property type="component" value="Unassembled WGS sequence"/>
</dbReference>
<reference evidence="1" key="1">
    <citation type="journal article" date="2014" name="Int. J. Syst. Evol. Microbiol.">
        <title>Complete genome sequence of Corynebacterium casei LMG S-19264T (=DSM 44701T), isolated from a smear-ripened cheese.</title>
        <authorList>
            <consortium name="US DOE Joint Genome Institute (JGI-PGF)"/>
            <person name="Walter F."/>
            <person name="Albersmeier A."/>
            <person name="Kalinowski J."/>
            <person name="Ruckert C."/>
        </authorList>
    </citation>
    <scope>NUCLEOTIDE SEQUENCE</scope>
    <source>
        <strain evidence="1">CGMCC 1.15388</strain>
    </source>
</reference>
<evidence type="ECO:0008006" key="3">
    <source>
        <dbReference type="Google" id="ProtNLM"/>
    </source>
</evidence>
<sequence length="304" mass="33444">MSMSEELTPRVAVVVTDTYRPSDYDNDTGPLIEALSARNILAEPVVWHRWPAEDDSRQFDLLVLRSPWDYAEREQEFRSWLHAAASRTQVLNAPELVEWNLDKVYLQQLQQRGVAVVPTEWVHTSEELTQALAPHGGDWVVIKPSVSAGALDTELLQADSERALTLGRKILEEGRTVMVQPEIPELSEGREKALYFIGGEHTHTIAKGALLERGGGFLGGHYQENPQVQRASAEEIAFGDRVIRACAAAAGTEIPLYGRIDIVTSAEHGTVLLEAELFEPALNLHRAPHAADALAGAIAKSLHG</sequence>
<protein>
    <recommendedName>
        <fullName evidence="3">ATP-grasp domain-containing protein</fullName>
    </recommendedName>
</protein>
<dbReference type="GO" id="GO:0005524">
    <property type="term" value="F:ATP binding"/>
    <property type="evidence" value="ECO:0007669"/>
    <property type="project" value="InterPro"/>
</dbReference>
<proteinExistence type="predicted"/>
<dbReference type="InterPro" id="IPR013815">
    <property type="entry name" value="ATP_grasp_subdomain_1"/>
</dbReference>
<dbReference type="Gene3D" id="3.30.1490.20">
    <property type="entry name" value="ATP-grasp fold, A domain"/>
    <property type="match status" value="1"/>
</dbReference>
<evidence type="ECO:0000313" key="1">
    <source>
        <dbReference type="EMBL" id="GGE63519.1"/>
    </source>
</evidence>
<dbReference type="Gene3D" id="3.40.50.20">
    <property type="match status" value="1"/>
</dbReference>
<evidence type="ECO:0000313" key="2">
    <source>
        <dbReference type="Proteomes" id="UP000633136"/>
    </source>
</evidence>
<name>A0A917AQY2_9MICC</name>
<reference evidence="1" key="2">
    <citation type="submission" date="2020-09" db="EMBL/GenBank/DDBJ databases">
        <authorList>
            <person name="Sun Q."/>
            <person name="Zhou Y."/>
        </authorList>
    </citation>
    <scope>NUCLEOTIDE SEQUENCE</scope>
    <source>
        <strain evidence="1">CGMCC 1.15388</strain>
    </source>
</reference>
<dbReference type="EMBL" id="BMIS01000002">
    <property type="protein sequence ID" value="GGE63519.1"/>
    <property type="molecule type" value="Genomic_DNA"/>
</dbReference>
<gene>
    <name evidence="1" type="ORF">GCM10011401_08290</name>
</gene>
<dbReference type="Gene3D" id="3.30.470.20">
    <property type="entry name" value="ATP-grasp fold, B domain"/>
    <property type="match status" value="1"/>
</dbReference>
<accession>A0A917AQY2</accession>
<organism evidence="1 2">
    <name type="scientific">Nesterenkonia cremea</name>
    <dbReference type="NCBI Taxonomy" id="1882340"/>
    <lineage>
        <taxon>Bacteria</taxon>
        <taxon>Bacillati</taxon>
        <taxon>Actinomycetota</taxon>
        <taxon>Actinomycetes</taxon>
        <taxon>Micrococcales</taxon>
        <taxon>Micrococcaceae</taxon>
        <taxon>Nesterenkonia</taxon>
    </lineage>
</organism>
<comment type="caution">
    <text evidence="1">The sequence shown here is derived from an EMBL/GenBank/DDBJ whole genome shotgun (WGS) entry which is preliminary data.</text>
</comment>
<dbReference type="SUPFAM" id="SSF56059">
    <property type="entry name" value="Glutathione synthetase ATP-binding domain-like"/>
    <property type="match status" value="1"/>
</dbReference>
<dbReference type="PANTHER" id="PTHR39217:SF1">
    <property type="entry name" value="GLUTATHIONE SYNTHETASE"/>
    <property type="match status" value="1"/>
</dbReference>
<dbReference type="InterPro" id="IPR053191">
    <property type="entry name" value="DcsG_Biosynth_Enzyme"/>
</dbReference>
<keyword evidence="2" id="KW-1185">Reference proteome</keyword>
<dbReference type="AlphaFoldDB" id="A0A917AQY2"/>
<dbReference type="PANTHER" id="PTHR39217">
    <property type="match status" value="1"/>
</dbReference>